<dbReference type="EMBL" id="CAKMMF010000043">
    <property type="protein sequence ID" value="CAH1223731.1"/>
    <property type="molecule type" value="Genomic_DNA"/>
</dbReference>
<gene>
    <name evidence="3" type="primary">mshA_9</name>
    <name evidence="3" type="ORF">PAECIP111893_05035</name>
</gene>
<dbReference type="Gene3D" id="3.40.50.2000">
    <property type="entry name" value="Glycogen Phosphorylase B"/>
    <property type="match status" value="3"/>
</dbReference>
<feature type="domain" description="Glycosyl transferase family 1" evidence="2">
    <location>
        <begin position="650"/>
        <end position="808"/>
    </location>
</feature>
<evidence type="ECO:0000313" key="4">
    <source>
        <dbReference type="Proteomes" id="UP000838686"/>
    </source>
</evidence>
<dbReference type="EC" id="2.4.1.250" evidence="3"/>
<reference evidence="3" key="1">
    <citation type="submission" date="2022-01" db="EMBL/GenBank/DDBJ databases">
        <authorList>
            <person name="Criscuolo A."/>
        </authorList>
    </citation>
    <scope>NUCLEOTIDE SEQUENCE</scope>
    <source>
        <strain evidence="3">CIP111893</strain>
    </source>
</reference>
<dbReference type="RefSeq" id="WP_236346845.1">
    <property type="nucleotide sequence ID" value="NZ_CAKMMF010000043.1"/>
</dbReference>
<feature type="coiled-coil region" evidence="1">
    <location>
        <begin position="32"/>
        <end position="73"/>
    </location>
</feature>
<dbReference type="PANTHER" id="PTHR12526:SF630">
    <property type="entry name" value="GLYCOSYLTRANSFERASE"/>
    <property type="match status" value="1"/>
</dbReference>
<dbReference type="PANTHER" id="PTHR12526">
    <property type="entry name" value="GLYCOSYLTRANSFERASE"/>
    <property type="match status" value="1"/>
</dbReference>
<proteinExistence type="predicted"/>
<sequence>MLNKRSSAGVGGAIEREAAALRLVAQQISAMAVEQEDQLARYGNERSDLERAEAEHEAMIGKLQKDIADQQAELAENDLLYAPEYQARAEHYKAVVSAPLTEEAGQIVQLLQSLEYRGIVVYPHAVRWEPVQRPQHLLMEFARKGYLCFFCDTADTFSIREVEDRLFVISQQEHLLQALQTSHVLVINSYLLQNSWIDALPHKTVWYDVLDRVDFFSMYDRNMLVKHYEVLHSADIVTYSAHQLKECVGDREDAVYLPNASRQEDFEFSGDTPLEVPNDLKSIVRKKKRIIGYYGAIEEWFDSKLVKSLARDPGVEIVLIGHCGIANASFPANVHFLGPKPYLQLKEYAACFDALIIPFIVNKLTNAVSPVKFFEYCTIGKPIITTPIAEVVPFAGPGIKFVKAGENVKLDSSLWKVTPEAQAHLKSISDKNQWSKRAELVLSELEARPSCLSIFANRTYDRHVGVFAATFLDYEGGNYYSGGAERYLVDLHEACGELGLKLDIYQYGHFPWYRKYNDIDVYSLGHESLNMNEFSFENLKLFNRRYLYAAEGKLLLNFYSAFFQAHPDVAHPSIGISHGVAWDHPGCDFQNGDQFWNFNERFIQSAKKVQKMVSVDTNTANWFQTVSHRTGQQMLTIPNYVDPTEFYPVPRKDDGKVRIVYPRRLYEARGLYITLAAAEQILRTFPETEFHFVGKGFEADLKGIDKAMERWPGRIFCYHREPDDMHLVYKEADIVLIPTLYSEGTSLSCLEACATGNAIISTRIGGLTDIIIDRFNGLLINPDSKSLEQAIVEYLENPELRERVGKHALEVSKAFNKVNWKERWKAVITELIGDIANEKDAGLPSTEAVEFRLGPGAHARHWMPEAVRYLQQGKAVFIRGNHEREAESSFGRLQWITEETELYFDPIIKRFD</sequence>
<evidence type="ECO:0000256" key="1">
    <source>
        <dbReference type="SAM" id="Coils"/>
    </source>
</evidence>
<keyword evidence="3" id="KW-0328">Glycosyltransferase</keyword>
<keyword evidence="1" id="KW-0175">Coiled coil</keyword>
<name>A0ABN8H5C4_9BACL</name>
<dbReference type="InterPro" id="IPR001296">
    <property type="entry name" value="Glyco_trans_1"/>
</dbReference>
<accession>A0ABN8H5C4</accession>
<dbReference type="CDD" id="cd03801">
    <property type="entry name" value="GT4_PimA-like"/>
    <property type="match status" value="1"/>
</dbReference>
<evidence type="ECO:0000313" key="3">
    <source>
        <dbReference type="EMBL" id="CAH1223731.1"/>
    </source>
</evidence>
<comment type="caution">
    <text evidence="3">The sequence shown here is derived from an EMBL/GenBank/DDBJ whole genome shotgun (WGS) entry which is preliminary data.</text>
</comment>
<dbReference type="Pfam" id="PF00534">
    <property type="entry name" value="Glycos_transf_1"/>
    <property type="match status" value="1"/>
</dbReference>
<dbReference type="Proteomes" id="UP000838686">
    <property type="component" value="Unassembled WGS sequence"/>
</dbReference>
<keyword evidence="4" id="KW-1185">Reference proteome</keyword>
<dbReference type="SUPFAM" id="SSF53756">
    <property type="entry name" value="UDP-Glycosyltransferase/glycogen phosphorylase"/>
    <property type="match status" value="2"/>
</dbReference>
<keyword evidence="3" id="KW-0808">Transferase</keyword>
<protein>
    <submittedName>
        <fullName evidence="3">D-inositol-3-phosphate glycosyltransferase</fullName>
        <ecNumber evidence="3">2.4.1.250</ecNumber>
    </submittedName>
</protein>
<organism evidence="3 4">
    <name type="scientific">Paenibacillus plantiphilus</name>
    <dbReference type="NCBI Taxonomy" id="2905650"/>
    <lineage>
        <taxon>Bacteria</taxon>
        <taxon>Bacillati</taxon>
        <taxon>Bacillota</taxon>
        <taxon>Bacilli</taxon>
        <taxon>Bacillales</taxon>
        <taxon>Paenibacillaceae</taxon>
        <taxon>Paenibacillus</taxon>
    </lineage>
</organism>
<dbReference type="GO" id="GO:0102710">
    <property type="term" value="F:D-inositol-3-phosphate glycosyltransferase activity"/>
    <property type="evidence" value="ECO:0007669"/>
    <property type="project" value="UniProtKB-EC"/>
</dbReference>
<evidence type="ECO:0000259" key="2">
    <source>
        <dbReference type="Pfam" id="PF00534"/>
    </source>
</evidence>